<protein>
    <submittedName>
        <fullName evidence="2">Cell division organizing protein PopZ</fullName>
    </submittedName>
</protein>
<dbReference type="Pfam" id="PF10691">
    <property type="entry name" value="DUF2497"/>
    <property type="match status" value="1"/>
</dbReference>
<organism evidence="2">
    <name type="scientific">hydrothermal vent metagenome</name>
    <dbReference type="NCBI Taxonomy" id="652676"/>
    <lineage>
        <taxon>unclassified sequences</taxon>
        <taxon>metagenomes</taxon>
        <taxon>ecological metagenomes</taxon>
    </lineage>
</organism>
<dbReference type="GO" id="GO:0051301">
    <property type="term" value="P:cell division"/>
    <property type="evidence" value="ECO:0007669"/>
    <property type="project" value="UniProtKB-KW"/>
</dbReference>
<dbReference type="EMBL" id="UOED01000093">
    <property type="protein sequence ID" value="VAV94727.1"/>
    <property type="molecule type" value="Genomic_DNA"/>
</dbReference>
<proteinExistence type="predicted"/>
<evidence type="ECO:0000313" key="2">
    <source>
        <dbReference type="EMBL" id="VAV94727.1"/>
    </source>
</evidence>
<feature type="compositionally biased region" description="Acidic residues" evidence="1">
    <location>
        <begin position="25"/>
        <end position="85"/>
    </location>
</feature>
<gene>
    <name evidence="2" type="ORF">MNBD_ALPHA02-1763</name>
</gene>
<keyword evidence="2" id="KW-0131">Cell cycle</keyword>
<sequence length="192" mass="21487">MSETEGQEEPTMEEILASIRKIISEDDVEEGEEDKVTEPEPEPEPEPEAVVEPEPEPDVDIELEEDDQVLELTEEVEEEPEPEVEPEVKPEPEVEPEPVAATAPEMAIDDVDPADEEDVLMSDESTSLAMDQFGVLSELLTTGYQGAGNTLEDLVREMLKPMLKVWLDKNLPPIVERMIAKEIARLARTKKP</sequence>
<name>A0A3B0RRJ0_9ZZZZ</name>
<keyword evidence="2" id="KW-0132">Cell division</keyword>
<dbReference type="AlphaFoldDB" id="A0A3B0RRJ0"/>
<accession>A0A3B0RRJ0</accession>
<feature type="region of interest" description="Disordered" evidence="1">
    <location>
        <begin position="20"/>
        <end position="101"/>
    </location>
</feature>
<reference evidence="2" key="1">
    <citation type="submission" date="2018-06" db="EMBL/GenBank/DDBJ databases">
        <authorList>
            <person name="Zhirakovskaya E."/>
        </authorList>
    </citation>
    <scope>NUCLEOTIDE SEQUENCE</scope>
</reference>
<evidence type="ECO:0000256" key="1">
    <source>
        <dbReference type="SAM" id="MobiDB-lite"/>
    </source>
</evidence>
<dbReference type="InterPro" id="IPR019632">
    <property type="entry name" value="DUF2497"/>
</dbReference>